<keyword evidence="4" id="KW-0472">Membrane</keyword>
<evidence type="ECO:0000256" key="1">
    <source>
        <dbReference type="ARBA" id="ARBA00004141"/>
    </source>
</evidence>
<organism evidence="6 7">
    <name type="scientific">Brassica napus</name>
    <name type="common">Rape</name>
    <dbReference type="NCBI Taxonomy" id="3708"/>
    <lineage>
        <taxon>Eukaryota</taxon>
        <taxon>Viridiplantae</taxon>
        <taxon>Streptophyta</taxon>
        <taxon>Embryophyta</taxon>
        <taxon>Tracheophyta</taxon>
        <taxon>Spermatophyta</taxon>
        <taxon>Magnoliopsida</taxon>
        <taxon>eudicotyledons</taxon>
        <taxon>Gunneridae</taxon>
        <taxon>Pentapetalae</taxon>
        <taxon>rosids</taxon>
        <taxon>malvids</taxon>
        <taxon>Brassicales</taxon>
        <taxon>Brassicaceae</taxon>
        <taxon>Brassiceae</taxon>
        <taxon>Brassica</taxon>
    </lineage>
</organism>
<proteinExistence type="inferred from homology"/>
<evidence type="ECO:0000256" key="5">
    <source>
        <dbReference type="RuleBase" id="RU362022"/>
    </source>
</evidence>
<dbReference type="Proteomes" id="UP000824890">
    <property type="component" value="Unassembled WGS sequence"/>
</dbReference>
<dbReference type="EMBL" id="JAGKQM010000006">
    <property type="protein sequence ID" value="KAH0923262.1"/>
    <property type="molecule type" value="Genomic_DNA"/>
</dbReference>
<keyword evidence="5" id="KW-0256">Endoplasmic reticulum</keyword>
<sequence>VVMQFLDPLLIVVHYASTSFTVTPRGFRQLSSLTFFHTSEYILAIAIHGRFGLVSNDDHHRRNHQENSYHNSGEIVHTLDKRPTTRSITGYGVYRLMRHPSYCGFLFWSVGTQVMYAV</sequence>
<comment type="catalytic activity">
    <reaction evidence="5">
        <text>[protein]-C-terminal S-[(2E,6E)-farnesyl]-L-cysteine + S-adenosyl-L-methionine = [protein]-C-terminal S-[(2E,6E)-farnesyl]-L-cysteine methyl ester + S-adenosyl-L-homocysteine</text>
        <dbReference type="Rhea" id="RHEA:21672"/>
        <dbReference type="Rhea" id="RHEA-COMP:12125"/>
        <dbReference type="Rhea" id="RHEA-COMP:12126"/>
        <dbReference type="ChEBI" id="CHEBI:57856"/>
        <dbReference type="ChEBI" id="CHEBI:59789"/>
        <dbReference type="ChEBI" id="CHEBI:90510"/>
        <dbReference type="ChEBI" id="CHEBI:90511"/>
        <dbReference type="EC" id="2.1.1.100"/>
    </reaction>
</comment>
<dbReference type="Pfam" id="PF04140">
    <property type="entry name" value="ICMT"/>
    <property type="match status" value="1"/>
</dbReference>
<dbReference type="Gene3D" id="1.20.120.1630">
    <property type="match status" value="1"/>
</dbReference>
<evidence type="ECO:0000313" key="7">
    <source>
        <dbReference type="Proteomes" id="UP000824890"/>
    </source>
</evidence>
<keyword evidence="2" id="KW-0812">Transmembrane</keyword>
<gene>
    <name evidence="6" type="ORF">HID58_023280</name>
</gene>
<comment type="caution">
    <text evidence="6">The sequence shown here is derived from an EMBL/GenBank/DDBJ whole genome shotgun (WGS) entry which is preliminary data.</text>
</comment>
<keyword evidence="5" id="KW-0489">Methyltransferase</keyword>
<evidence type="ECO:0000256" key="2">
    <source>
        <dbReference type="ARBA" id="ARBA00022692"/>
    </source>
</evidence>
<evidence type="ECO:0000313" key="6">
    <source>
        <dbReference type="EMBL" id="KAH0923262.1"/>
    </source>
</evidence>
<reference evidence="6 7" key="1">
    <citation type="submission" date="2021-05" db="EMBL/GenBank/DDBJ databases">
        <title>Genome Assembly of Synthetic Allotetraploid Brassica napus Reveals Homoeologous Exchanges between Subgenomes.</title>
        <authorList>
            <person name="Davis J.T."/>
        </authorList>
    </citation>
    <scope>NUCLEOTIDE SEQUENCE [LARGE SCALE GENOMIC DNA]</scope>
    <source>
        <strain evidence="7">cv. Da-Ae</strain>
        <tissue evidence="6">Seedling</tissue>
    </source>
</reference>
<dbReference type="InterPro" id="IPR007269">
    <property type="entry name" value="ICMT_MeTrfase"/>
</dbReference>
<evidence type="ECO:0000256" key="4">
    <source>
        <dbReference type="ARBA" id="ARBA00023136"/>
    </source>
</evidence>
<comment type="subcellular location">
    <subcellularLocation>
        <location evidence="5">Endoplasmic reticulum membrane</location>
        <topology evidence="5">Multi-pass membrane protein</topology>
    </subcellularLocation>
    <subcellularLocation>
        <location evidence="1">Membrane</location>
        <topology evidence="1">Multi-pass membrane protein</topology>
    </subcellularLocation>
</comment>
<keyword evidence="5" id="KW-0949">S-adenosyl-L-methionine</keyword>
<dbReference type="EC" id="2.1.1.100" evidence="5"/>
<evidence type="ECO:0000256" key="3">
    <source>
        <dbReference type="ARBA" id="ARBA00022989"/>
    </source>
</evidence>
<comment type="cofactor">
    <cofactor evidence="5">
        <name>Zn(2+)</name>
        <dbReference type="ChEBI" id="CHEBI:29105"/>
    </cofactor>
    <text evidence="5">Divalent metal cations. Probably Zn(2+).</text>
</comment>
<comment type="similarity">
    <text evidence="5">Belongs to the class VI-like SAM-binding methyltransferase superfamily. Isoprenylcysteine carboxyl methyltransferase family.</text>
</comment>
<keyword evidence="5" id="KW-0808">Transferase</keyword>
<keyword evidence="7" id="KW-1185">Reference proteome</keyword>
<name>A0ABQ8D1N4_BRANA</name>
<keyword evidence="3" id="KW-1133">Transmembrane helix</keyword>
<accession>A0ABQ8D1N4</accession>
<feature type="non-terminal residue" evidence="6">
    <location>
        <position position="1"/>
    </location>
</feature>
<protein>
    <recommendedName>
        <fullName evidence="5">Protein-S-isoprenylcysteine O-methyltransferase</fullName>
        <ecNumber evidence="5">2.1.1.100</ecNumber>
    </recommendedName>
</protein>